<evidence type="ECO:0000256" key="12">
    <source>
        <dbReference type="ARBA" id="ARBA00023172"/>
    </source>
</evidence>
<evidence type="ECO:0000256" key="16">
    <source>
        <dbReference type="SAM" id="MobiDB-lite"/>
    </source>
</evidence>
<evidence type="ECO:0000256" key="8">
    <source>
        <dbReference type="ARBA" id="ARBA00022806"/>
    </source>
</evidence>
<evidence type="ECO:0000313" key="18">
    <source>
        <dbReference type="EMBL" id="GAA5804178.1"/>
    </source>
</evidence>
<gene>
    <name evidence="18" type="ORF">HPULCUR_009665</name>
</gene>
<keyword evidence="8" id="KW-0347">Helicase</keyword>
<evidence type="ECO:0000313" key="19">
    <source>
        <dbReference type="Proteomes" id="UP001476247"/>
    </source>
</evidence>
<dbReference type="InterPro" id="IPR005160">
    <property type="entry name" value="Ku_C"/>
</dbReference>
<evidence type="ECO:0000256" key="4">
    <source>
        <dbReference type="ARBA" id="ARBA00021796"/>
    </source>
</evidence>
<protein>
    <recommendedName>
        <fullName evidence="4">ATP-dependent DNA helicase II subunit 1</fullName>
    </recommendedName>
    <alternativeName>
        <fullName evidence="15">ATP-dependent DNA helicase II subunit Ku70</fullName>
    </alternativeName>
</protein>
<evidence type="ECO:0000256" key="3">
    <source>
        <dbReference type="ARBA" id="ARBA00005240"/>
    </source>
</evidence>
<reference evidence="18 19" key="1">
    <citation type="submission" date="2024-04" db="EMBL/GenBank/DDBJ databases">
        <title>genome sequences of Mucor flavus KT1a and Helicostylum pulchrum KT1b strains isolation_sourced from the surface of a dry-aged beef.</title>
        <authorList>
            <person name="Toyotome T."/>
            <person name="Hosono M."/>
            <person name="Torimaru M."/>
            <person name="Fukuda K."/>
            <person name="Mikami N."/>
        </authorList>
    </citation>
    <scope>NUCLEOTIDE SEQUENCE [LARGE SCALE GENOMIC DNA]</scope>
    <source>
        <strain evidence="18 19">KT1b</strain>
    </source>
</reference>
<keyword evidence="6" id="KW-0227">DNA damage</keyword>
<feature type="domain" description="VWFA" evidence="17">
    <location>
        <begin position="33"/>
        <end position="234"/>
    </location>
</feature>
<dbReference type="NCBIfam" id="TIGR00578">
    <property type="entry name" value="ku70"/>
    <property type="match status" value="1"/>
</dbReference>
<evidence type="ECO:0000256" key="6">
    <source>
        <dbReference type="ARBA" id="ARBA00022763"/>
    </source>
</evidence>
<dbReference type="InterPro" id="IPR016194">
    <property type="entry name" value="SPOC-like_C_dom_sf"/>
</dbReference>
<comment type="caution">
    <text evidence="18">The sequence shown here is derived from an EMBL/GenBank/DDBJ whole genome shotgun (WGS) entry which is preliminary data.</text>
</comment>
<comment type="similarity">
    <text evidence="3">Belongs to the ku70 family.</text>
</comment>
<dbReference type="PANTHER" id="PTHR12604">
    <property type="entry name" value="KU AUTOANTIGEN DNA HELICASE"/>
    <property type="match status" value="1"/>
</dbReference>
<proteinExistence type="inferred from homology"/>
<keyword evidence="5" id="KW-0547">Nucleotide-binding</keyword>
<name>A0ABP9YB35_9FUNG</name>
<dbReference type="PIRSF" id="PIRSF003033">
    <property type="entry name" value="Ku70"/>
    <property type="match status" value="1"/>
</dbReference>
<dbReference type="CDD" id="cd01458">
    <property type="entry name" value="vWA_ku"/>
    <property type="match status" value="1"/>
</dbReference>
<keyword evidence="19" id="KW-1185">Reference proteome</keyword>
<evidence type="ECO:0000256" key="15">
    <source>
        <dbReference type="ARBA" id="ARBA00031811"/>
    </source>
</evidence>
<dbReference type="InterPro" id="IPR047087">
    <property type="entry name" value="KU70_core_dom"/>
</dbReference>
<evidence type="ECO:0000256" key="10">
    <source>
        <dbReference type="ARBA" id="ARBA00022895"/>
    </source>
</evidence>
<dbReference type="Pfam" id="PF03730">
    <property type="entry name" value="Ku_C"/>
    <property type="match status" value="1"/>
</dbReference>
<dbReference type="PROSITE" id="PS50234">
    <property type="entry name" value="VWFA"/>
    <property type="match status" value="1"/>
</dbReference>
<sequence length="611" mass="69711">MSSSYYSASSYREDDFPEEDKDFFAEEQNFKDCILFAIDCSESMFGKNAQGEVPVTVALQSLRSTILNKIDSRPNDQVGVVLYGTKEFNNSARKEHIAVLHPIDIPDAPRIKEIDSYIQDISLLQERYGTTDQSFPISDLFYVCSDMMSKVKNSVRRLFLITDNDDPTDGSAEYRKASIQRAKDLGIANIEITLFGLDKPDRKFNTNIFYKDISAFDDNSVSSTGKLTELLDMVKTNYTKLRSEFRIPFQITPSVTVGIKGYNLIIEEKLRLPKNFTTNVEKIVEVKPLTRWRCTDSEQILMPMHLKHGFQYGEELVEFTKEEIKKLKKIRDPSLLVLGFKNKKALKAHHQLTHPYFIFPDETQYEGSSKLFMALVQTMLIQDRIAICSFVRRENTSPRIVAAIPQDEKLDENGNQLEPPGLQLIILPYADEIRPLPPAITPVQVNPEVRESAKAIINKLAIDYDPSHFDNPYIANHKKYIQTIALGGSIEDEKLVDDTLPKFDYIESNVSQELDVFKKTIGLDNIMSDELHEYSKPASVKRKTTGEESTAVKKPKKEDMDIPEMWQNGVLGSATNLFMKDFLAANGIQPRKLKKDLMAQIESYLTMKQEQ</sequence>
<feature type="region of interest" description="Disordered" evidence="16">
    <location>
        <begin position="537"/>
        <end position="559"/>
    </location>
</feature>
<dbReference type="Gene3D" id="3.40.50.410">
    <property type="entry name" value="von Willebrand factor, type A domain"/>
    <property type="match status" value="1"/>
</dbReference>
<keyword evidence="10" id="KW-0779">Telomere</keyword>
<dbReference type="CDD" id="cd00788">
    <property type="entry name" value="KU70"/>
    <property type="match status" value="1"/>
</dbReference>
<evidence type="ECO:0000256" key="14">
    <source>
        <dbReference type="ARBA" id="ARBA00023242"/>
    </source>
</evidence>
<dbReference type="SUPFAM" id="SSF53300">
    <property type="entry name" value="vWA-like"/>
    <property type="match status" value="1"/>
</dbReference>
<evidence type="ECO:0000256" key="2">
    <source>
        <dbReference type="ARBA" id="ARBA00004574"/>
    </source>
</evidence>
<dbReference type="PANTHER" id="PTHR12604:SF2">
    <property type="entry name" value="X-RAY REPAIR CROSS-COMPLEMENTING PROTEIN 6"/>
    <property type="match status" value="1"/>
</dbReference>
<dbReference type="Pfam" id="PF03731">
    <property type="entry name" value="Ku_N"/>
    <property type="match status" value="1"/>
</dbReference>
<keyword evidence="11" id="KW-0238">DNA-binding</keyword>
<evidence type="ECO:0000256" key="13">
    <source>
        <dbReference type="ARBA" id="ARBA00023204"/>
    </source>
</evidence>
<keyword evidence="13" id="KW-0234">DNA repair</keyword>
<dbReference type="Gene3D" id="2.40.290.10">
    <property type="match status" value="1"/>
</dbReference>
<dbReference type="InterPro" id="IPR006165">
    <property type="entry name" value="Ku70"/>
</dbReference>
<dbReference type="EMBL" id="BAABUJ010000033">
    <property type="protein sequence ID" value="GAA5804178.1"/>
    <property type="molecule type" value="Genomic_DNA"/>
</dbReference>
<keyword evidence="12" id="KW-0233">DNA recombination</keyword>
<dbReference type="InterPro" id="IPR006164">
    <property type="entry name" value="DNA_bd_Ku70/Ku80"/>
</dbReference>
<dbReference type="Proteomes" id="UP001476247">
    <property type="component" value="Unassembled WGS sequence"/>
</dbReference>
<keyword evidence="9" id="KW-0067">ATP-binding</keyword>
<evidence type="ECO:0000256" key="7">
    <source>
        <dbReference type="ARBA" id="ARBA00022801"/>
    </source>
</evidence>
<keyword evidence="10" id="KW-0158">Chromosome</keyword>
<organism evidence="18 19">
    <name type="scientific">Helicostylum pulchrum</name>
    <dbReference type="NCBI Taxonomy" id="562976"/>
    <lineage>
        <taxon>Eukaryota</taxon>
        <taxon>Fungi</taxon>
        <taxon>Fungi incertae sedis</taxon>
        <taxon>Mucoromycota</taxon>
        <taxon>Mucoromycotina</taxon>
        <taxon>Mucoromycetes</taxon>
        <taxon>Mucorales</taxon>
        <taxon>Mucorineae</taxon>
        <taxon>Mucoraceae</taxon>
        <taxon>Helicostylum</taxon>
    </lineage>
</organism>
<dbReference type="SMART" id="SM00559">
    <property type="entry name" value="Ku78"/>
    <property type="match status" value="1"/>
</dbReference>
<comment type="subcellular location">
    <subcellularLocation>
        <location evidence="2">Chromosome</location>
        <location evidence="2">Telomere</location>
    </subcellularLocation>
    <subcellularLocation>
        <location evidence="1">Nucleus</location>
    </subcellularLocation>
</comment>
<evidence type="ECO:0000256" key="5">
    <source>
        <dbReference type="ARBA" id="ARBA00022741"/>
    </source>
</evidence>
<keyword evidence="14" id="KW-0539">Nucleus</keyword>
<dbReference type="InterPro" id="IPR005161">
    <property type="entry name" value="Ku_N"/>
</dbReference>
<dbReference type="InterPro" id="IPR002035">
    <property type="entry name" value="VWF_A"/>
</dbReference>
<accession>A0ABP9YB35</accession>
<dbReference type="SUPFAM" id="SSF100939">
    <property type="entry name" value="SPOC domain-like"/>
    <property type="match status" value="1"/>
</dbReference>
<evidence type="ECO:0000256" key="11">
    <source>
        <dbReference type="ARBA" id="ARBA00023125"/>
    </source>
</evidence>
<dbReference type="Gene3D" id="1.10.1600.10">
    <property type="match status" value="1"/>
</dbReference>
<keyword evidence="7" id="KW-0378">Hydrolase</keyword>
<dbReference type="Gene3D" id="4.10.970.10">
    <property type="entry name" value="Ku70, bridge and pillars"/>
    <property type="match status" value="1"/>
</dbReference>
<evidence type="ECO:0000256" key="9">
    <source>
        <dbReference type="ARBA" id="ARBA00022840"/>
    </source>
</evidence>
<evidence type="ECO:0000259" key="17">
    <source>
        <dbReference type="PROSITE" id="PS50234"/>
    </source>
</evidence>
<dbReference type="InterPro" id="IPR036465">
    <property type="entry name" value="vWFA_dom_sf"/>
</dbReference>
<dbReference type="InterPro" id="IPR027388">
    <property type="entry name" value="Ku70_bridge/pillars_dom_sf"/>
</dbReference>
<dbReference type="Pfam" id="PF02735">
    <property type="entry name" value="Ku"/>
    <property type="match status" value="1"/>
</dbReference>
<evidence type="ECO:0000256" key="1">
    <source>
        <dbReference type="ARBA" id="ARBA00004123"/>
    </source>
</evidence>